<feature type="compositionally biased region" description="Pro residues" evidence="1">
    <location>
        <begin position="482"/>
        <end position="498"/>
    </location>
</feature>
<name>A0A6C0JGW9_9ZZZZ</name>
<proteinExistence type="predicted"/>
<protein>
    <submittedName>
        <fullName evidence="3">Uncharacterized protein</fullName>
    </submittedName>
</protein>
<reference evidence="3" key="1">
    <citation type="journal article" date="2020" name="Nature">
        <title>Giant virus diversity and host interactions through global metagenomics.</title>
        <authorList>
            <person name="Schulz F."/>
            <person name="Roux S."/>
            <person name="Paez-Espino D."/>
            <person name="Jungbluth S."/>
            <person name="Walsh D.A."/>
            <person name="Denef V.J."/>
            <person name="McMahon K.D."/>
            <person name="Konstantinidis K.T."/>
            <person name="Eloe-Fadrosh E.A."/>
            <person name="Kyrpides N.C."/>
            <person name="Woyke T."/>
        </authorList>
    </citation>
    <scope>NUCLEOTIDE SEQUENCE</scope>
    <source>
        <strain evidence="3">GVMAG-M-3300025890-48</strain>
    </source>
</reference>
<dbReference type="EMBL" id="MN740367">
    <property type="protein sequence ID" value="QHU02914.1"/>
    <property type="molecule type" value="Genomic_DNA"/>
</dbReference>
<feature type="compositionally biased region" description="Polar residues" evidence="1">
    <location>
        <begin position="552"/>
        <end position="575"/>
    </location>
</feature>
<dbReference type="AlphaFoldDB" id="A0A6C0JGW9"/>
<keyword evidence="2" id="KW-0812">Transmembrane</keyword>
<evidence type="ECO:0000256" key="2">
    <source>
        <dbReference type="SAM" id="Phobius"/>
    </source>
</evidence>
<organism evidence="3">
    <name type="scientific">viral metagenome</name>
    <dbReference type="NCBI Taxonomy" id="1070528"/>
    <lineage>
        <taxon>unclassified sequences</taxon>
        <taxon>metagenomes</taxon>
        <taxon>organismal metagenomes</taxon>
    </lineage>
</organism>
<feature type="transmembrane region" description="Helical" evidence="2">
    <location>
        <begin position="115"/>
        <end position="134"/>
    </location>
</feature>
<sequence>MGNTATKKTVKKEKSLSSVVDYIATNYILTQNFKDMEKLSDQEYCNNLVIMTSDIIGNKLNEIDIKYLAQRLKNGVEVNESVEEKVMFLKKKDIPELDVSNPTTKRRMCIGIAKFYVKVAHLFAAIVTTINPVYTFKNKVGANVNATILNKHDIPKGASTNIIKLNICSNRLNALINNQSFNVDKNAKVTIKPKFCNMNFDNVRGRDKNLNEEPGIPELEKLYYDKYDDDTGGFVGMSSNMRKIYEKDVKIFYSAFTGNTTIPLGSDGKPVVKKFKDIPLRDFHKSEGCMPGGVYTKSYSSTLKNKLFEKYARHIREMMAHTNENQNKLLEIVESIFVVTINPRSKRKETVIVPSLTYEKLQKLVETARRIIIDLYVRCEDDFIKGLEIFEAIVSKQIMETSKEQITALENAIQTTIADPPSKSDPTDDDNDETANESKSQTPDLSESAREVVDDVIDAAADSIPESSKEANSQASNNSPEQPVPAPDSVPTETPSPPATASVPEEEGSPETPESAAESKSSVESQNKSPGVQMHSIQNIPPVSDSGGFYSNLGNTSGQPMPAYTMNSIDPMSFI</sequence>
<feature type="compositionally biased region" description="Low complexity" evidence="1">
    <location>
        <begin position="510"/>
        <end position="525"/>
    </location>
</feature>
<accession>A0A6C0JGW9</accession>
<keyword evidence="2" id="KW-0472">Membrane</keyword>
<feature type="region of interest" description="Disordered" evidence="1">
    <location>
        <begin position="464"/>
        <end position="575"/>
    </location>
</feature>
<evidence type="ECO:0000313" key="3">
    <source>
        <dbReference type="EMBL" id="QHU02914.1"/>
    </source>
</evidence>
<evidence type="ECO:0000256" key="1">
    <source>
        <dbReference type="SAM" id="MobiDB-lite"/>
    </source>
</evidence>
<feature type="region of interest" description="Disordered" evidence="1">
    <location>
        <begin position="415"/>
        <end position="450"/>
    </location>
</feature>
<feature type="compositionally biased region" description="Polar residues" evidence="1">
    <location>
        <begin position="470"/>
        <end position="481"/>
    </location>
</feature>
<keyword evidence="2" id="KW-1133">Transmembrane helix</keyword>
<feature type="compositionally biased region" description="Polar residues" evidence="1">
    <location>
        <begin position="526"/>
        <end position="541"/>
    </location>
</feature>